<dbReference type="SUPFAM" id="SSF52374">
    <property type="entry name" value="Nucleotidylyl transferase"/>
    <property type="match status" value="1"/>
</dbReference>
<evidence type="ECO:0000256" key="4">
    <source>
        <dbReference type="ARBA" id="ARBA00022642"/>
    </source>
</evidence>
<keyword evidence="4 11" id="KW-0662">Pyridine nucleotide biosynthesis</keyword>
<dbReference type="GO" id="GO:0005524">
    <property type="term" value="F:ATP binding"/>
    <property type="evidence" value="ECO:0007669"/>
    <property type="project" value="UniProtKB-KW"/>
</dbReference>
<evidence type="ECO:0000256" key="1">
    <source>
        <dbReference type="ARBA" id="ARBA00002324"/>
    </source>
</evidence>
<dbReference type="NCBIfam" id="NF000839">
    <property type="entry name" value="PRK00071.1-1"/>
    <property type="match status" value="1"/>
</dbReference>
<dbReference type="NCBIfam" id="NF000840">
    <property type="entry name" value="PRK00071.1-3"/>
    <property type="match status" value="1"/>
</dbReference>
<evidence type="ECO:0000256" key="2">
    <source>
        <dbReference type="ARBA" id="ARBA00005019"/>
    </source>
</evidence>
<accession>A0A251X9I0</accession>
<feature type="domain" description="Cytidyltransferase-like" evidence="12">
    <location>
        <begin position="13"/>
        <end position="191"/>
    </location>
</feature>
<keyword evidence="5 11" id="KW-0808">Transferase</keyword>
<keyword evidence="9 11" id="KW-0520">NAD</keyword>
<dbReference type="NCBIfam" id="TIGR00482">
    <property type="entry name" value="nicotinate (nicotinamide) nucleotide adenylyltransferase"/>
    <property type="match status" value="1"/>
</dbReference>
<dbReference type="OrthoDB" id="5295945at2"/>
<dbReference type="InterPro" id="IPR004821">
    <property type="entry name" value="Cyt_trans-like"/>
</dbReference>
<dbReference type="AlphaFoldDB" id="A0A251X9I0"/>
<keyword evidence="6 11" id="KW-0548">Nucleotidyltransferase</keyword>
<comment type="pathway">
    <text evidence="2 11">Cofactor biosynthesis; NAD(+) biosynthesis; deamido-NAD(+) from nicotinate D-ribonucleotide: step 1/1.</text>
</comment>
<dbReference type="PANTHER" id="PTHR39321">
    <property type="entry name" value="NICOTINATE-NUCLEOTIDE ADENYLYLTRANSFERASE-RELATED"/>
    <property type="match status" value="1"/>
</dbReference>
<gene>
    <name evidence="11" type="primary">nadD</name>
    <name evidence="13" type="ORF">TPSD3_09945</name>
</gene>
<proteinExistence type="inferred from homology"/>
<sequence>MQNNPSNVKPIGLLGGTFDPIHHGHLRLALELYERLELAEVRLLPAASPPHKNQPMADGQLRLAMVQAAVAGVTGLVADGRELKRTGRSYTIDTLIDVRNEIGTEQALYLMMGMDAFMNLNTWHRWRELLDFAHLLVVRRPGALQPLSHELQEWFRAHQAHPDEAKAHCATGTILSIDIPGLMISSTQIRALLAEGKNPRYLLPSSVLDLIEQYQLYR</sequence>
<dbReference type="Proteomes" id="UP000194798">
    <property type="component" value="Unassembled WGS sequence"/>
</dbReference>
<evidence type="ECO:0000256" key="10">
    <source>
        <dbReference type="ARBA" id="ARBA00048721"/>
    </source>
</evidence>
<dbReference type="GO" id="GO:0009435">
    <property type="term" value="P:NAD+ biosynthetic process"/>
    <property type="evidence" value="ECO:0007669"/>
    <property type="project" value="UniProtKB-UniRule"/>
</dbReference>
<name>A0A251X9I0_9GAMM</name>
<protein>
    <recommendedName>
        <fullName evidence="11">Probable nicotinate-nucleotide adenylyltransferase</fullName>
        <ecNumber evidence="11">2.7.7.18</ecNumber>
    </recommendedName>
    <alternativeName>
        <fullName evidence="11">Deamido-NAD(+) diphosphorylase</fullName>
    </alternativeName>
    <alternativeName>
        <fullName evidence="11">Deamido-NAD(+) pyrophosphorylase</fullName>
    </alternativeName>
    <alternativeName>
        <fullName evidence="11">Nicotinate mononucleotide adenylyltransferase</fullName>
        <shortName evidence="11">NaMN adenylyltransferase</shortName>
    </alternativeName>
</protein>
<evidence type="ECO:0000256" key="7">
    <source>
        <dbReference type="ARBA" id="ARBA00022741"/>
    </source>
</evidence>
<evidence type="ECO:0000313" key="13">
    <source>
        <dbReference type="EMBL" id="OUD14595.1"/>
    </source>
</evidence>
<dbReference type="HAMAP" id="MF_00244">
    <property type="entry name" value="NaMN_adenylyltr"/>
    <property type="match status" value="1"/>
</dbReference>
<comment type="function">
    <text evidence="1 11">Catalyzes the reversible adenylation of nicotinate mononucleotide (NaMN) to nicotinic acid adenine dinucleotide (NaAD).</text>
</comment>
<evidence type="ECO:0000256" key="3">
    <source>
        <dbReference type="ARBA" id="ARBA00009014"/>
    </source>
</evidence>
<keyword evidence="14" id="KW-1185">Reference proteome</keyword>
<keyword evidence="7 11" id="KW-0547">Nucleotide-binding</keyword>
<comment type="similarity">
    <text evidence="3 11">Belongs to the NadD family.</text>
</comment>
<dbReference type="RefSeq" id="WP_086488373.1">
    <property type="nucleotide sequence ID" value="NZ_MSLT01000012.1"/>
</dbReference>
<evidence type="ECO:0000259" key="12">
    <source>
        <dbReference type="Pfam" id="PF01467"/>
    </source>
</evidence>
<evidence type="ECO:0000256" key="11">
    <source>
        <dbReference type="HAMAP-Rule" id="MF_00244"/>
    </source>
</evidence>
<dbReference type="GO" id="GO:0004515">
    <property type="term" value="F:nicotinate-nucleotide adenylyltransferase activity"/>
    <property type="evidence" value="ECO:0007669"/>
    <property type="project" value="UniProtKB-UniRule"/>
</dbReference>
<evidence type="ECO:0000256" key="6">
    <source>
        <dbReference type="ARBA" id="ARBA00022695"/>
    </source>
</evidence>
<dbReference type="EMBL" id="MSLT01000012">
    <property type="protein sequence ID" value="OUD14595.1"/>
    <property type="molecule type" value="Genomic_DNA"/>
</dbReference>
<evidence type="ECO:0000256" key="9">
    <source>
        <dbReference type="ARBA" id="ARBA00023027"/>
    </source>
</evidence>
<comment type="caution">
    <text evidence="13">The sequence shown here is derived from an EMBL/GenBank/DDBJ whole genome shotgun (WGS) entry which is preliminary data.</text>
</comment>
<reference evidence="13 14" key="1">
    <citation type="submission" date="2016-12" db="EMBL/GenBank/DDBJ databases">
        <title>Thioflexothrix psekupsii D3 genome sequencing and assembly.</title>
        <authorList>
            <person name="Fomenkov A."/>
            <person name="Vincze T."/>
            <person name="Grabovich M."/>
            <person name="Anton B.P."/>
            <person name="Dubinina G."/>
            <person name="Orlova M."/>
            <person name="Belousova E."/>
            <person name="Roberts R.J."/>
        </authorList>
    </citation>
    <scope>NUCLEOTIDE SEQUENCE [LARGE SCALE GENOMIC DNA]</scope>
    <source>
        <strain evidence="13">D3</strain>
    </source>
</reference>
<dbReference type="NCBIfam" id="TIGR00125">
    <property type="entry name" value="cyt_tran_rel"/>
    <property type="match status" value="1"/>
</dbReference>
<dbReference type="InterPro" id="IPR005248">
    <property type="entry name" value="NadD/NMNAT"/>
</dbReference>
<comment type="catalytic activity">
    <reaction evidence="10 11">
        <text>nicotinate beta-D-ribonucleotide + ATP + H(+) = deamido-NAD(+) + diphosphate</text>
        <dbReference type="Rhea" id="RHEA:22860"/>
        <dbReference type="ChEBI" id="CHEBI:15378"/>
        <dbReference type="ChEBI" id="CHEBI:30616"/>
        <dbReference type="ChEBI" id="CHEBI:33019"/>
        <dbReference type="ChEBI" id="CHEBI:57502"/>
        <dbReference type="ChEBI" id="CHEBI:58437"/>
        <dbReference type="EC" id="2.7.7.18"/>
    </reaction>
</comment>
<dbReference type="PANTHER" id="PTHR39321:SF3">
    <property type="entry name" value="PHOSPHOPANTETHEINE ADENYLYLTRANSFERASE"/>
    <property type="match status" value="1"/>
</dbReference>
<dbReference type="CDD" id="cd02165">
    <property type="entry name" value="NMNAT"/>
    <property type="match status" value="1"/>
</dbReference>
<evidence type="ECO:0000256" key="5">
    <source>
        <dbReference type="ARBA" id="ARBA00022679"/>
    </source>
</evidence>
<dbReference type="Pfam" id="PF01467">
    <property type="entry name" value="CTP_transf_like"/>
    <property type="match status" value="1"/>
</dbReference>
<evidence type="ECO:0000256" key="8">
    <source>
        <dbReference type="ARBA" id="ARBA00022840"/>
    </source>
</evidence>
<dbReference type="Gene3D" id="3.40.50.620">
    <property type="entry name" value="HUPs"/>
    <property type="match status" value="1"/>
</dbReference>
<keyword evidence="8 11" id="KW-0067">ATP-binding</keyword>
<organism evidence="13 14">
    <name type="scientific">Thioflexithrix psekupsensis</name>
    <dbReference type="NCBI Taxonomy" id="1570016"/>
    <lineage>
        <taxon>Bacteria</taxon>
        <taxon>Pseudomonadati</taxon>
        <taxon>Pseudomonadota</taxon>
        <taxon>Gammaproteobacteria</taxon>
        <taxon>Thiotrichales</taxon>
        <taxon>Thioflexithrix</taxon>
    </lineage>
</organism>
<dbReference type="EC" id="2.7.7.18" evidence="11"/>
<evidence type="ECO:0000313" key="14">
    <source>
        <dbReference type="Proteomes" id="UP000194798"/>
    </source>
</evidence>
<dbReference type="InterPro" id="IPR014729">
    <property type="entry name" value="Rossmann-like_a/b/a_fold"/>
</dbReference>
<dbReference type="UniPathway" id="UPA00253">
    <property type="reaction ID" value="UER00332"/>
</dbReference>